<dbReference type="InterPro" id="IPR036420">
    <property type="entry name" value="BRCT_dom_sf"/>
</dbReference>
<protein>
    <recommendedName>
        <fullName evidence="3">BRCT domain-containing protein</fullName>
    </recommendedName>
</protein>
<dbReference type="EMBL" id="AP019525">
    <property type="protein sequence ID" value="BBI90879.1"/>
    <property type="molecule type" value="Genomic_DNA"/>
</dbReference>
<reference evidence="1 2" key="1">
    <citation type="journal article" date="2019" name="Arch. Virol.">
        <title>A novel jumbo Tenacibaculum maritimum lytic phage with head-fiber-like appendages.</title>
        <authorList>
            <person name="Kawato Y."/>
            <person name="Istiqomah I."/>
            <person name="Gaafar A.Y."/>
            <person name="Hanaoka M."/>
            <person name="Ishimaru K."/>
            <person name="Yasuike M."/>
            <person name="Nishiki I."/>
            <person name="Nakamura Y."/>
            <person name="Fujiwara A."/>
            <person name="Nakai T."/>
        </authorList>
    </citation>
    <scope>NUCLEOTIDE SEQUENCE [LARGE SCALE GENOMIC DNA]</scope>
    <source>
        <strain evidence="1 2">PTm5</strain>
    </source>
</reference>
<evidence type="ECO:0000313" key="1">
    <source>
        <dbReference type="EMBL" id="BBI90879.1"/>
    </source>
</evidence>
<name>A0A5S9EQY7_9CAUD</name>
<proteinExistence type="predicted"/>
<evidence type="ECO:0008006" key="3">
    <source>
        <dbReference type="Google" id="ProtNLM"/>
    </source>
</evidence>
<sequence>MSIETFYIGGKELTKEQLKSDFNIPTDNIDIVGVNLVSTNADDFIRRAKFLEVWKCFPIDGFADKTYFKIYDGLFTGEDKQPLDIFNDCVVNLNTLSNIGLGEKTSIKFVDGINGHKNNKITIDKVVRMMVVDGAGDSTIEEFAHYLCDNPYDFSGKTKVVIDELKGSSGRIDDTIEYLEEYGIVVESLAPREEASADDITFVMTGRPQACGFEGTKAVFKSQLPSNWTEVKKLTTDTTYLITGDLNSTSSKTKTALKNGTKIITYMQALELCK</sequence>
<dbReference type="Proteomes" id="UP000424080">
    <property type="component" value="Segment"/>
</dbReference>
<accession>A0A5S9EQY7</accession>
<evidence type="ECO:0000313" key="2">
    <source>
        <dbReference type="Proteomes" id="UP000424080"/>
    </source>
</evidence>
<organism evidence="1 2">
    <name type="scientific">Tenacibaculum phage PTm5</name>
    <dbReference type="NCBI Taxonomy" id="2547426"/>
    <lineage>
        <taxon>Viruses</taxon>
        <taxon>Duplodnaviria</taxon>
        <taxon>Heunggongvirae</taxon>
        <taxon>Uroviricota</taxon>
        <taxon>Caudoviricetes</taxon>
        <taxon>Shirahamavirus</taxon>
        <taxon>Shirahamavirus PTm1</taxon>
    </lineage>
</organism>
<dbReference type="Gene3D" id="3.40.50.10190">
    <property type="entry name" value="BRCT domain"/>
    <property type="match status" value="1"/>
</dbReference>